<accession>A0A2H4SNK6</accession>
<protein>
    <submittedName>
        <fullName evidence="2">Uncharacterized protein</fullName>
    </submittedName>
</protein>
<sequence>MLRQQQNPIVFIACIVGMALLATVVWLCFYLLRRRFRRGTKPYDAEQPLGYLDVAPPDHRRRHPPVYCVDDLGCPPPSYQAAVTRAAAAPTPLEMHTLRRRLEKLQRRRRRRRTAIDVTPAETALRDAEIRDLARWIDRWETMLGDHDAPPAADRRWARRLVLSQSAVQFSPARRGHVLQRSATDPGTGLCCAGSRHVAPPWTPASSPIEGDMDLRVAVLREQLMRSVESRHSAEQ</sequence>
<feature type="transmembrane region" description="Helical" evidence="1">
    <location>
        <begin position="6"/>
        <end position="32"/>
    </location>
</feature>
<evidence type="ECO:0000313" key="2">
    <source>
        <dbReference type="EMBL" id="ATY64692.1"/>
    </source>
</evidence>
<proteinExistence type="predicted"/>
<dbReference type="EMBL" id="CP023325">
    <property type="protein sequence ID" value="ATY64692.1"/>
    <property type="molecule type" value="Genomic_DNA"/>
</dbReference>
<organism evidence="2 3">
    <name type="scientific">Cordyceps militaris</name>
    <name type="common">Caterpillar fungus</name>
    <name type="synonym">Clavaria militaris</name>
    <dbReference type="NCBI Taxonomy" id="73501"/>
    <lineage>
        <taxon>Eukaryota</taxon>
        <taxon>Fungi</taxon>
        <taxon>Dikarya</taxon>
        <taxon>Ascomycota</taxon>
        <taxon>Pezizomycotina</taxon>
        <taxon>Sordariomycetes</taxon>
        <taxon>Hypocreomycetidae</taxon>
        <taxon>Hypocreales</taxon>
        <taxon>Cordycipitaceae</taxon>
        <taxon>Cordyceps</taxon>
    </lineage>
</organism>
<keyword evidence="1" id="KW-1133">Transmembrane helix</keyword>
<name>A0A2H4SNK6_CORMI</name>
<evidence type="ECO:0000313" key="3">
    <source>
        <dbReference type="Proteomes" id="UP000323067"/>
    </source>
</evidence>
<reference evidence="2 3" key="1">
    <citation type="journal article" date="2017" name="BMC Genomics">
        <title>Chromosome level assembly and secondary metabolite potential of the parasitic fungus Cordyceps militaris.</title>
        <authorList>
            <person name="Kramer G.J."/>
            <person name="Nodwell J.R."/>
        </authorList>
    </citation>
    <scope>NUCLEOTIDE SEQUENCE [LARGE SCALE GENOMIC DNA]</scope>
    <source>
        <strain evidence="2 3">ATCC 34164</strain>
    </source>
</reference>
<keyword evidence="1" id="KW-0812">Transmembrane</keyword>
<dbReference type="Proteomes" id="UP000323067">
    <property type="component" value="Chromosome v"/>
</dbReference>
<keyword evidence="1" id="KW-0472">Membrane</keyword>
<dbReference type="VEuPathDB" id="FungiDB:A9K55_005187"/>
<dbReference type="AlphaFoldDB" id="A0A2H4SNK6"/>
<gene>
    <name evidence="2" type="ORF">A9K55_005187</name>
</gene>
<evidence type="ECO:0000256" key="1">
    <source>
        <dbReference type="SAM" id="Phobius"/>
    </source>
</evidence>
<dbReference type="OrthoDB" id="4866962at2759"/>